<dbReference type="PANTHER" id="PTHR28532">
    <property type="entry name" value="GEO13458P1"/>
    <property type="match status" value="1"/>
</dbReference>
<proteinExistence type="inferred from homology"/>
<dbReference type="InterPro" id="IPR052436">
    <property type="entry name" value="LTO1_adapter"/>
</dbReference>
<dbReference type="AlphaFoldDB" id="A0A059JAW7"/>
<evidence type="ECO:0000313" key="3">
    <source>
        <dbReference type="EMBL" id="KDB24607.1"/>
    </source>
</evidence>
<dbReference type="HOGENOM" id="CLU_093235_1_0_1"/>
<accession>A0A059JAW7</accession>
<comment type="caution">
    <text evidence="3">The sequence shown here is derived from an EMBL/GenBank/DDBJ whole genome shotgun (WGS) entry which is preliminary data.</text>
</comment>
<keyword evidence="4" id="KW-1185">Reference proteome</keyword>
<reference evidence="3 4" key="1">
    <citation type="submission" date="2014-02" db="EMBL/GenBank/DDBJ databases">
        <title>The Genome Sequence of Trichophyton interdigitale MR816.</title>
        <authorList>
            <consortium name="The Broad Institute Genomics Platform"/>
            <person name="Cuomo C.A."/>
            <person name="White T.C."/>
            <person name="Graser Y."/>
            <person name="Martinez-Rossi N."/>
            <person name="Heitman J."/>
            <person name="Young S.K."/>
            <person name="Zeng Q."/>
            <person name="Gargeya S."/>
            <person name="Abouelleil A."/>
            <person name="Alvarado L."/>
            <person name="Chapman S.B."/>
            <person name="Gainer-Dewar J."/>
            <person name="Goldberg J."/>
            <person name="Griggs A."/>
            <person name="Gujja S."/>
            <person name="Hansen M."/>
            <person name="Howarth C."/>
            <person name="Imamovic A."/>
            <person name="Larimer J."/>
            <person name="Martinez D."/>
            <person name="Murphy C."/>
            <person name="Pearson M.D."/>
            <person name="Persinoti G."/>
            <person name="Poon T."/>
            <person name="Priest M."/>
            <person name="Roberts A.D."/>
            <person name="Saif S."/>
            <person name="Shea T.D."/>
            <person name="Sykes S.N."/>
            <person name="Wortman J."/>
            <person name="Nusbaum C."/>
            <person name="Birren B."/>
        </authorList>
    </citation>
    <scope>NUCLEOTIDE SEQUENCE [LARGE SCALE GENOMIC DNA]</scope>
    <source>
        <strain evidence="3 4">MR816</strain>
    </source>
</reference>
<gene>
    <name evidence="3" type="ORF">H109_03525</name>
</gene>
<dbReference type="STRING" id="1215338.A0A059JAW7"/>
<dbReference type="Pfam" id="PF09811">
    <property type="entry name" value="Yae1_N"/>
    <property type="match status" value="1"/>
</dbReference>
<dbReference type="InterPro" id="IPR019191">
    <property type="entry name" value="Essential_protein_Yae1_N"/>
</dbReference>
<dbReference type="EMBL" id="AOKY01000251">
    <property type="protein sequence ID" value="KDB24607.1"/>
    <property type="molecule type" value="Genomic_DNA"/>
</dbReference>
<evidence type="ECO:0000313" key="4">
    <source>
        <dbReference type="Proteomes" id="UP000024533"/>
    </source>
</evidence>
<name>A0A059JAW7_TRIIM</name>
<comment type="similarity">
    <text evidence="1">Belongs to the LTO1 family.</text>
</comment>
<dbReference type="OrthoDB" id="48036at2759"/>
<feature type="domain" description="Essential protein Yae1 N-terminal" evidence="2">
    <location>
        <begin position="23"/>
        <end position="60"/>
    </location>
</feature>
<sequence>MDMDNGHFLDDILGLEDEFYAEGYRLGTLDGTKAGFNEGSVFAIEKGFEKFQAIGKLYGKGIIWAKRLPNQPEIVRSSTVQPPHTSSGEARDSVMLSDDVKLGELEARSIPAQDLPVLPSNPRLEKHIATFLSLVNPLTISMENNEEAVADFDDRLKRAAAKARIIERMLGEPSEHTAERFAGASNIEDANSLPVHLTGSQQTRNSAPVVQL</sequence>
<dbReference type="OMA" id="QFYNEGY"/>
<evidence type="ECO:0000259" key="2">
    <source>
        <dbReference type="Pfam" id="PF09811"/>
    </source>
</evidence>
<dbReference type="PANTHER" id="PTHR28532:SF1">
    <property type="entry name" value="ORAL CANCER OVEREXPRESSED 1"/>
    <property type="match status" value="1"/>
</dbReference>
<protein>
    <recommendedName>
        <fullName evidence="2">Essential protein Yae1 N-terminal domain-containing protein</fullName>
    </recommendedName>
</protein>
<organism evidence="3 4">
    <name type="scientific">Trichophyton interdigitale (strain MR816)</name>
    <dbReference type="NCBI Taxonomy" id="1215338"/>
    <lineage>
        <taxon>Eukaryota</taxon>
        <taxon>Fungi</taxon>
        <taxon>Dikarya</taxon>
        <taxon>Ascomycota</taxon>
        <taxon>Pezizomycotina</taxon>
        <taxon>Eurotiomycetes</taxon>
        <taxon>Eurotiomycetidae</taxon>
        <taxon>Onygenales</taxon>
        <taxon>Arthrodermataceae</taxon>
        <taxon>Trichophyton</taxon>
    </lineage>
</organism>
<evidence type="ECO:0000256" key="1">
    <source>
        <dbReference type="ARBA" id="ARBA00038090"/>
    </source>
</evidence>
<dbReference type="Proteomes" id="UP000024533">
    <property type="component" value="Unassembled WGS sequence"/>
</dbReference>